<name>A0A8C6J6B5_MELUD</name>
<organism evidence="1 2">
    <name type="scientific">Melopsittacus undulatus</name>
    <name type="common">Budgerigar</name>
    <name type="synonym">Psittacus undulatus</name>
    <dbReference type="NCBI Taxonomy" id="13146"/>
    <lineage>
        <taxon>Eukaryota</taxon>
        <taxon>Metazoa</taxon>
        <taxon>Chordata</taxon>
        <taxon>Craniata</taxon>
        <taxon>Vertebrata</taxon>
        <taxon>Euteleostomi</taxon>
        <taxon>Archelosauria</taxon>
        <taxon>Archosauria</taxon>
        <taxon>Dinosauria</taxon>
        <taxon>Saurischia</taxon>
        <taxon>Theropoda</taxon>
        <taxon>Coelurosauria</taxon>
        <taxon>Aves</taxon>
        <taxon>Neognathae</taxon>
        <taxon>Neoaves</taxon>
        <taxon>Telluraves</taxon>
        <taxon>Australaves</taxon>
        <taxon>Psittaciformes</taxon>
        <taxon>Psittaculidae</taxon>
        <taxon>Melopsittacus</taxon>
    </lineage>
</organism>
<reference evidence="1" key="3">
    <citation type="submission" date="2025-09" db="UniProtKB">
        <authorList>
            <consortium name="Ensembl"/>
        </authorList>
    </citation>
    <scope>IDENTIFICATION</scope>
</reference>
<evidence type="ECO:0000313" key="2">
    <source>
        <dbReference type="Proteomes" id="UP000694405"/>
    </source>
</evidence>
<reference evidence="1" key="1">
    <citation type="submission" date="2020-03" db="EMBL/GenBank/DDBJ databases">
        <title>Melopsittacus undulatus (budgerigar) genome, bMelUnd1, maternal haplotype with Z.</title>
        <authorList>
            <person name="Gedman G."/>
            <person name="Mountcastle J."/>
            <person name="Haase B."/>
            <person name="Formenti G."/>
            <person name="Wright T."/>
            <person name="Apodaca J."/>
            <person name="Pelan S."/>
            <person name="Chow W."/>
            <person name="Rhie A."/>
            <person name="Howe K."/>
            <person name="Fedrigo O."/>
            <person name="Jarvis E.D."/>
        </authorList>
    </citation>
    <scope>NUCLEOTIDE SEQUENCE [LARGE SCALE GENOMIC DNA]</scope>
</reference>
<dbReference type="Ensembl" id="ENSMUNT00000008447.2">
    <property type="protein sequence ID" value="ENSMUNP00000007293.2"/>
    <property type="gene ID" value="ENSMUNG00000005851.2"/>
</dbReference>
<sequence>MGQGDVEGPTLELMSRLLAFSLLTWDSAMSARSSASSSSCCTFRNLVSLQLRLQVPHSRLQLLELLLAPLESQLLSLVQPQLQVLDGLLHVLLHALQVSAGVTFHLLLQPQGLVAAPGLSVQGGLEGVHHPQVVALGLLHLLVLLSQFPLMIHLGLVELQLSPQDLPFLMLQGGLVGGMEETLRTTETGGCRSHGAGLTSASSSAACSSSFSASSCFLTFSSSWMLLWLELSCSVRSEISSEGGGEPITAHGQWWGAQVGARTQGLTLKVLVLPLEGLQVLQGLLIGIPQLEELRAEGSSLLL</sequence>
<reference evidence="1" key="2">
    <citation type="submission" date="2025-08" db="UniProtKB">
        <authorList>
            <consortium name="Ensembl"/>
        </authorList>
    </citation>
    <scope>IDENTIFICATION</scope>
</reference>
<accession>A0A8C6J6B5</accession>
<accession>A0A8V5GMR5</accession>
<keyword evidence="2" id="KW-1185">Reference proteome</keyword>
<evidence type="ECO:0000313" key="1">
    <source>
        <dbReference type="Ensembl" id="ENSMUNP00000007293.2"/>
    </source>
</evidence>
<dbReference type="AlphaFoldDB" id="A0A8C6J6B5"/>
<proteinExistence type="predicted"/>
<dbReference type="Proteomes" id="UP000694405">
    <property type="component" value="Unassembled WGS sequence"/>
</dbReference>
<protein>
    <submittedName>
        <fullName evidence="1">Uncharacterized protein</fullName>
    </submittedName>
</protein>